<organism evidence="10 11">
    <name type="scientific">Apiospora aurea</name>
    <dbReference type="NCBI Taxonomy" id="335848"/>
    <lineage>
        <taxon>Eukaryota</taxon>
        <taxon>Fungi</taxon>
        <taxon>Dikarya</taxon>
        <taxon>Ascomycota</taxon>
        <taxon>Pezizomycotina</taxon>
        <taxon>Sordariomycetes</taxon>
        <taxon>Xylariomycetidae</taxon>
        <taxon>Amphisphaeriales</taxon>
        <taxon>Apiosporaceae</taxon>
        <taxon>Apiospora</taxon>
    </lineage>
</organism>
<dbReference type="EMBL" id="JAQQWE010000006">
    <property type="protein sequence ID" value="KAK7947755.1"/>
    <property type="molecule type" value="Genomic_DNA"/>
</dbReference>
<dbReference type="InterPro" id="IPR000907">
    <property type="entry name" value="LipOase"/>
</dbReference>
<dbReference type="Gene3D" id="1.20.245.10">
    <property type="entry name" value="Lipoxygenase-1, Domain 5"/>
    <property type="match status" value="1"/>
</dbReference>
<evidence type="ECO:0000256" key="4">
    <source>
        <dbReference type="ARBA" id="ARBA00021175"/>
    </source>
</evidence>
<evidence type="ECO:0000256" key="5">
    <source>
        <dbReference type="ARBA" id="ARBA00022723"/>
    </source>
</evidence>
<dbReference type="PROSITE" id="PS51393">
    <property type="entry name" value="LIPOXYGENASE_3"/>
    <property type="match status" value="1"/>
</dbReference>
<dbReference type="RefSeq" id="XP_066697261.1">
    <property type="nucleotide sequence ID" value="XM_066844863.1"/>
</dbReference>
<evidence type="ECO:0000313" key="10">
    <source>
        <dbReference type="EMBL" id="KAK7947755.1"/>
    </source>
</evidence>
<feature type="domain" description="Lipoxygenase" evidence="9">
    <location>
        <begin position="269"/>
        <end position="761"/>
    </location>
</feature>
<reference evidence="10 11" key="1">
    <citation type="submission" date="2023-01" db="EMBL/GenBank/DDBJ databases">
        <title>Analysis of 21 Apiospora genomes using comparative genomics revels a genus with tremendous synthesis potential of carbohydrate active enzymes and secondary metabolites.</title>
        <authorList>
            <person name="Sorensen T."/>
        </authorList>
    </citation>
    <scope>NUCLEOTIDE SEQUENCE [LARGE SCALE GENOMIC DNA]</scope>
    <source>
        <strain evidence="10 11">CBS 24483</strain>
    </source>
</reference>
<dbReference type="InterPro" id="IPR013819">
    <property type="entry name" value="LipOase_C"/>
</dbReference>
<dbReference type="GeneID" id="92077925"/>
<gene>
    <name evidence="10" type="ORF">PG986_008641</name>
</gene>
<evidence type="ECO:0000256" key="7">
    <source>
        <dbReference type="ARBA" id="ARBA00023002"/>
    </source>
</evidence>
<keyword evidence="7" id="KW-0560">Oxidoreductase</keyword>
<dbReference type="InterPro" id="IPR036226">
    <property type="entry name" value="LipOase_C_sf"/>
</dbReference>
<evidence type="ECO:0000256" key="6">
    <source>
        <dbReference type="ARBA" id="ARBA00022964"/>
    </source>
</evidence>
<evidence type="ECO:0000256" key="2">
    <source>
        <dbReference type="ARBA" id="ARBA00001936"/>
    </source>
</evidence>
<keyword evidence="11" id="KW-1185">Reference proteome</keyword>
<dbReference type="SUPFAM" id="SSF48484">
    <property type="entry name" value="Lipoxigenase"/>
    <property type="match status" value="1"/>
</dbReference>
<comment type="caution">
    <text evidence="10">The sequence shown here is derived from an EMBL/GenBank/DDBJ whole genome shotgun (WGS) entry which is preliminary data.</text>
</comment>
<dbReference type="Proteomes" id="UP001391051">
    <property type="component" value="Unassembled WGS sequence"/>
</dbReference>
<proteinExistence type="predicted"/>
<dbReference type="Pfam" id="PF00305">
    <property type="entry name" value="Lipoxygenase"/>
    <property type="match status" value="1"/>
</dbReference>
<dbReference type="PANTHER" id="PTHR11771">
    <property type="entry name" value="LIPOXYGENASE"/>
    <property type="match status" value="1"/>
</dbReference>
<evidence type="ECO:0000313" key="11">
    <source>
        <dbReference type="Proteomes" id="UP001391051"/>
    </source>
</evidence>
<dbReference type="EC" id="1.13.11.45" evidence="3"/>
<comment type="catalytic activity">
    <reaction evidence="1">
        <text>(9Z,12Z)-octadecadienoate + O2 = (11S)-hydroperoxy-(9Z,12Z)-octadecadienoate</text>
        <dbReference type="Rhea" id="RHEA:18993"/>
        <dbReference type="ChEBI" id="CHEBI:15379"/>
        <dbReference type="ChEBI" id="CHEBI:30245"/>
        <dbReference type="ChEBI" id="CHEBI:57467"/>
        <dbReference type="EC" id="1.13.11.45"/>
    </reaction>
</comment>
<keyword evidence="6" id="KW-0223">Dioxygenase</keyword>
<sequence length="761" mass="85704">MAAQVIPIVLNPGSAVVTNPSGPVVVRKPTEGDWPADVEKVPIPAFDTGVFIAELTNEKLLPKKLPELTAEERSAVDDNPEVLLEKARLAENRPKPLKEGTYRGTQLAITKVYELIERKYGAFMDTANFEPTMPSPLTPNQKKMFFVFTDPVSDNYPPHLNLGANQLEPKDSAGAKEQGSKLDKDDIFSALRLAQLTILLPGLIPDNFIDQAKAKLGHEAAYVAYGSMGRPDQGTTLAEVEEYNNYESSKFWYQKDIFDLPNIGNLPDWYSDARFAQQYFTGTNPTTIRQAGNWPQTFIDAAIHPRDSRMKAKISERLQNSPGSLYVQDYSYFRTAAGTQELRCAYGGGDVPAGFRYSLASVCLFNLTDSGTLEPLAILIDSVKNTDGRVFIYNQELTVEEQRHDWPWRYAKTCVQASDWIQHNITVHLCRTHLVEEAVIVAANRTLPQDHDVYQLLYPHWLKTLSLNAAARNVLVPSVIAPIMGMPPQNVYQFLRSEYKAYDFEGSYIPTDLKSRGFPTGNQLYDDPKYHNYAWARCIHGMWYKIRQYVQDMLVIKYGTDTAAANQAVRADDWVQAWSREMRAPVEEQGADLPTFPQLESFDALVDCVTMCIHIASPQHTSVNYLQNYYQAFVVNKPPALYQPPPTTIDELLGYKESDLVAALPMNHPQDWLLASHIPYLLSFKPGDKESLIIYAASKYHVYKYKEGDRAQKIKVAAARFYEALANSEGEFKGYGLATDDHQTITYDVLSPSWNAVSILI</sequence>
<accession>A0ABR1Q5N1</accession>
<dbReference type="Gene3D" id="3.10.450.60">
    <property type="match status" value="1"/>
</dbReference>
<protein>
    <recommendedName>
        <fullName evidence="4">Manganese lipoxygenase</fullName>
        <ecNumber evidence="3">1.13.11.45</ecNumber>
    </recommendedName>
</protein>
<evidence type="ECO:0000259" key="9">
    <source>
        <dbReference type="PROSITE" id="PS51393"/>
    </source>
</evidence>
<comment type="cofactor">
    <cofactor evidence="2">
        <name>Mn(2+)</name>
        <dbReference type="ChEBI" id="CHEBI:29035"/>
    </cofactor>
</comment>
<keyword evidence="8" id="KW-0464">Manganese</keyword>
<keyword evidence="5" id="KW-0479">Metal-binding</keyword>
<evidence type="ECO:0000256" key="1">
    <source>
        <dbReference type="ARBA" id="ARBA00000366"/>
    </source>
</evidence>
<dbReference type="PRINTS" id="PR00087">
    <property type="entry name" value="LIPOXYGENASE"/>
</dbReference>
<evidence type="ECO:0000256" key="3">
    <source>
        <dbReference type="ARBA" id="ARBA00013178"/>
    </source>
</evidence>
<name>A0ABR1Q5N1_9PEZI</name>
<evidence type="ECO:0000256" key="8">
    <source>
        <dbReference type="ARBA" id="ARBA00023211"/>
    </source>
</evidence>